<evidence type="ECO:0000313" key="2">
    <source>
        <dbReference type="Ensembl" id="ENSSHBP00005002399.1"/>
    </source>
</evidence>
<dbReference type="AlphaFoldDB" id="A0A672TND7"/>
<proteinExistence type="predicted"/>
<dbReference type="Ensembl" id="ENSSHBT00005002978.1">
    <property type="protein sequence ID" value="ENSSHBP00005002399.1"/>
    <property type="gene ID" value="ENSSHBG00005002257.1"/>
</dbReference>
<reference evidence="2 3" key="1">
    <citation type="submission" date="2019-11" db="EMBL/GenBank/DDBJ databases">
        <title>Strigops habroptila (kakapo) genome, bStrHab1, primary haplotype, v2.</title>
        <authorList>
            <person name="Jarvis E.D."/>
            <person name="Howard J."/>
            <person name="Rhie A."/>
            <person name="Phillippy A."/>
            <person name="Korlach J."/>
            <person name="Digby A."/>
            <person name="Iorns D."/>
            <person name="Eason D."/>
            <person name="Robertson B."/>
            <person name="Raemaekers T."/>
            <person name="Howe K."/>
            <person name="Lewin H."/>
            <person name="Damas J."/>
            <person name="Hastie A."/>
            <person name="Tracey A."/>
            <person name="Chow W."/>
            <person name="Fedrigo O."/>
        </authorList>
    </citation>
    <scope>NUCLEOTIDE SEQUENCE [LARGE SCALE GENOMIC DNA]</scope>
</reference>
<organism evidence="2 3">
    <name type="scientific">Strigops habroptila</name>
    <name type="common">Kakapo</name>
    <dbReference type="NCBI Taxonomy" id="2489341"/>
    <lineage>
        <taxon>Eukaryota</taxon>
        <taxon>Metazoa</taxon>
        <taxon>Chordata</taxon>
        <taxon>Craniata</taxon>
        <taxon>Vertebrata</taxon>
        <taxon>Euteleostomi</taxon>
        <taxon>Archelosauria</taxon>
        <taxon>Archosauria</taxon>
        <taxon>Dinosauria</taxon>
        <taxon>Saurischia</taxon>
        <taxon>Theropoda</taxon>
        <taxon>Coelurosauria</taxon>
        <taxon>Aves</taxon>
        <taxon>Neognathae</taxon>
        <taxon>Neoaves</taxon>
        <taxon>Telluraves</taxon>
        <taxon>Australaves</taxon>
        <taxon>Psittaciformes</taxon>
        <taxon>Psittacidae</taxon>
        <taxon>Strigops</taxon>
    </lineage>
</organism>
<sequence>MIKLWNYAKTPQRGVREFGLLVDDLLVYNGILDMVKHVVSGILPTCDPVVPYHTILFTDDEKICHQEKRTVISNHVGDQDVRMMNENEIVMNSKKKQVVADPALRPKTCICEKGLQRRKR</sequence>
<protein>
    <recommendedName>
        <fullName evidence="1">KATNIP domain-containing protein</fullName>
    </recommendedName>
</protein>
<dbReference type="PANTHER" id="PTHR21534">
    <property type="entry name" value="KATANIN-INTERACTING PROTEIN"/>
    <property type="match status" value="1"/>
</dbReference>
<evidence type="ECO:0000313" key="3">
    <source>
        <dbReference type="Proteomes" id="UP000472266"/>
    </source>
</evidence>
<reference evidence="2" key="3">
    <citation type="submission" date="2025-09" db="UniProtKB">
        <authorList>
            <consortium name="Ensembl"/>
        </authorList>
    </citation>
    <scope>IDENTIFICATION</scope>
</reference>
<keyword evidence="3" id="KW-1185">Reference proteome</keyword>
<name>A0A672TND7_STRHB</name>
<dbReference type="InterPro" id="IPR027859">
    <property type="entry name" value="KATNIP_dom"/>
</dbReference>
<dbReference type="InParanoid" id="A0A672TND7"/>
<reference evidence="2" key="2">
    <citation type="submission" date="2025-08" db="UniProtKB">
        <authorList>
            <consortium name="Ensembl"/>
        </authorList>
    </citation>
    <scope>IDENTIFICATION</scope>
</reference>
<dbReference type="PANTHER" id="PTHR21534:SF0">
    <property type="entry name" value="KATANIN-INTERACTING PROTEIN"/>
    <property type="match status" value="1"/>
</dbReference>
<dbReference type="Proteomes" id="UP000472266">
    <property type="component" value="Chromosome 5"/>
</dbReference>
<evidence type="ECO:0000259" key="1">
    <source>
        <dbReference type="Pfam" id="PF14652"/>
    </source>
</evidence>
<dbReference type="Pfam" id="PF14652">
    <property type="entry name" value="DUF4457"/>
    <property type="match status" value="1"/>
</dbReference>
<dbReference type="InterPro" id="IPR026704">
    <property type="entry name" value="KATNIP"/>
</dbReference>
<dbReference type="GeneTree" id="ENSGT00390000004566"/>
<feature type="domain" description="KATNIP" evidence="1">
    <location>
        <begin position="1"/>
        <end position="35"/>
    </location>
</feature>
<accession>A0A672TND7</accession>